<evidence type="ECO:0000313" key="2">
    <source>
        <dbReference type="Proteomes" id="UP001204615"/>
    </source>
</evidence>
<name>A0ABT1F707_9GAMM</name>
<reference evidence="1 2" key="1">
    <citation type="submission" date="2022-06" db="EMBL/GenBank/DDBJ databases">
        <title>Dyella sp. Sa strain:Sa Genome sequencing.</title>
        <authorList>
            <person name="Park S."/>
        </authorList>
    </citation>
    <scope>NUCLEOTIDE SEQUENCE [LARGE SCALE GENOMIC DNA]</scope>
    <source>
        <strain evidence="1 2">Sa</strain>
    </source>
</reference>
<organism evidence="1 2">
    <name type="scientific">Dyella lutea</name>
    <dbReference type="NCBI Taxonomy" id="2950441"/>
    <lineage>
        <taxon>Bacteria</taxon>
        <taxon>Pseudomonadati</taxon>
        <taxon>Pseudomonadota</taxon>
        <taxon>Gammaproteobacteria</taxon>
        <taxon>Lysobacterales</taxon>
        <taxon>Rhodanobacteraceae</taxon>
        <taxon>Dyella</taxon>
    </lineage>
</organism>
<dbReference type="RefSeq" id="WP_253564893.1">
    <property type="nucleotide sequence ID" value="NZ_JAMZEK010000001.1"/>
</dbReference>
<protein>
    <submittedName>
        <fullName evidence="1">Uncharacterized protein</fullName>
    </submittedName>
</protein>
<dbReference type="Proteomes" id="UP001204615">
    <property type="component" value="Unassembled WGS sequence"/>
</dbReference>
<evidence type="ECO:0000313" key="1">
    <source>
        <dbReference type="EMBL" id="MCP1373135.1"/>
    </source>
</evidence>
<comment type="caution">
    <text evidence="1">The sequence shown here is derived from an EMBL/GenBank/DDBJ whole genome shotgun (WGS) entry which is preliminary data.</text>
</comment>
<sequence length="100" mass="11004">MNTDDLAQVIRLISARQQADSVVIAALLTAHPAPLMVLDRLSRLADADSEDAELNQPPDLESMAVYRERLTHWIGLARRCVADRLPPLEPPLPDPTGRDG</sequence>
<accession>A0ABT1F707</accession>
<keyword evidence="2" id="KW-1185">Reference proteome</keyword>
<dbReference type="EMBL" id="JAMZEK010000001">
    <property type="protein sequence ID" value="MCP1373135.1"/>
    <property type="molecule type" value="Genomic_DNA"/>
</dbReference>
<gene>
    <name evidence="1" type="ORF">NC595_03570</name>
</gene>
<proteinExistence type="predicted"/>